<evidence type="ECO:0000313" key="1">
    <source>
        <dbReference type="EMBL" id="DAF43171.1"/>
    </source>
</evidence>
<organism evidence="1">
    <name type="scientific">Siphoviridae sp. ctLeh52</name>
    <dbReference type="NCBI Taxonomy" id="2827849"/>
    <lineage>
        <taxon>Viruses</taxon>
        <taxon>Duplodnaviria</taxon>
        <taxon>Heunggongvirae</taxon>
        <taxon>Uroviricota</taxon>
        <taxon>Caudoviricetes</taxon>
    </lineage>
</organism>
<reference evidence="1" key="1">
    <citation type="journal article" date="2021" name="Proc. Natl. Acad. Sci. U.S.A.">
        <title>A Catalog of Tens of Thousands of Viruses from Human Metagenomes Reveals Hidden Associations with Chronic Diseases.</title>
        <authorList>
            <person name="Tisza M.J."/>
            <person name="Buck C.B."/>
        </authorList>
    </citation>
    <scope>NUCLEOTIDE SEQUENCE</scope>
    <source>
        <strain evidence="1">CtLeh52</strain>
    </source>
</reference>
<proteinExistence type="predicted"/>
<name>A0A8S5RXD9_9CAUD</name>
<accession>A0A8S5RXD9</accession>
<sequence length="97" mass="11294">MQMAGYELLANYEKAEDKDKQIQILADLNHIPVDMVCFVIDNSEKFDVSETPLSTEEFAKWCETELDRVDAHIHAQEIYYRELCNLYRIVSTYGKGV</sequence>
<protein>
    <submittedName>
        <fullName evidence="1">Uncharacterized protein</fullName>
    </submittedName>
</protein>
<dbReference type="EMBL" id="BK032499">
    <property type="protein sequence ID" value="DAF43171.1"/>
    <property type="molecule type" value="Genomic_DNA"/>
</dbReference>